<dbReference type="EMBL" id="JASJQH010008058">
    <property type="protein sequence ID" value="KAK9695578.1"/>
    <property type="molecule type" value="Genomic_DNA"/>
</dbReference>
<accession>A0ABR2VRK2</accession>
<evidence type="ECO:0000256" key="1">
    <source>
        <dbReference type="SAM" id="MobiDB-lite"/>
    </source>
</evidence>
<sequence length="102" mass="11547">MPTYSSPTTPFKMPARKPRTSPGLPSIWINVENNALLPIEPNTRSRSAREVIPLTHMDQMETARRKLRMAASFEDVLNNGFFVDGKYQPTVQFSLTPTVARQ</sequence>
<name>A0ABR2VRK2_9FUNG</name>
<reference evidence="2 3" key="1">
    <citation type="submission" date="2023-04" db="EMBL/GenBank/DDBJ databases">
        <title>Genome of Basidiobolus ranarum AG-B5.</title>
        <authorList>
            <person name="Stajich J.E."/>
            <person name="Carter-House D."/>
            <person name="Gryganskyi A."/>
        </authorList>
    </citation>
    <scope>NUCLEOTIDE SEQUENCE [LARGE SCALE GENOMIC DNA]</scope>
    <source>
        <strain evidence="2 3">AG-B5</strain>
    </source>
</reference>
<feature type="region of interest" description="Disordered" evidence="1">
    <location>
        <begin position="1"/>
        <end position="24"/>
    </location>
</feature>
<comment type="caution">
    <text evidence="2">The sequence shown here is derived from an EMBL/GenBank/DDBJ whole genome shotgun (WGS) entry which is preliminary data.</text>
</comment>
<dbReference type="Proteomes" id="UP001479436">
    <property type="component" value="Unassembled WGS sequence"/>
</dbReference>
<gene>
    <name evidence="2" type="ORF">K7432_012877</name>
</gene>
<evidence type="ECO:0000313" key="3">
    <source>
        <dbReference type="Proteomes" id="UP001479436"/>
    </source>
</evidence>
<evidence type="ECO:0000313" key="2">
    <source>
        <dbReference type="EMBL" id="KAK9695578.1"/>
    </source>
</evidence>
<proteinExistence type="predicted"/>
<protein>
    <submittedName>
        <fullName evidence="2">Uncharacterized protein</fullName>
    </submittedName>
</protein>
<keyword evidence="3" id="KW-1185">Reference proteome</keyword>
<organism evidence="2 3">
    <name type="scientific">Basidiobolus ranarum</name>
    <dbReference type="NCBI Taxonomy" id="34480"/>
    <lineage>
        <taxon>Eukaryota</taxon>
        <taxon>Fungi</taxon>
        <taxon>Fungi incertae sedis</taxon>
        <taxon>Zoopagomycota</taxon>
        <taxon>Entomophthoromycotina</taxon>
        <taxon>Basidiobolomycetes</taxon>
        <taxon>Basidiobolales</taxon>
        <taxon>Basidiobolaceae</taxon>
        <taxon>Basidiobolus</taxon>
    </lineage>
</organism>